<dbReference type="EMBL" id="LAHO01000008">
    <property type="protein sequence ID" value="KKO45573.1"/>
    <property type="molecule type" value="Genomic_DNA"/>
</dbReference>
<feature type="transmembrane region" description="Helical" evidence="1">
    <location>
        <begin position="88"/>
        <end position="108"/>
    </location>
</feature>
<keyword evidence="1" id="KW-1133">Transmembrane helix</keyword>
<dbReference type="Proteomes" id="UP000034228">
    <property type="component" value="Unassembled WGS sequence"/>
</dbReference>
<evidence type="ECO:0000313" key="2">
    <source>
        <dbReference type="EMBL" id="KKO45573.1"/>
    </source>
</evidence>
<gene>
    <name evidence="2" type="ORF">WG68_09300</name>
</gene>
<keyword evidence="1" id="KW-0472">Membrane</keyword>
<dbReference type="RefSeq" id="WP_046557418.1">
    <property type="nucleotide sequence ID" value="NZ_LAHO01000008.1"/>
</dbReference>
<keyword evidence="1" id="KW-0812">Transmembrane</keyword>
<organism evidence="2 3">
    <name type="scientific">Arsukibacterium ikkense</name>
    <dbReference type="NCBI Taxonomy" id="336831"/>
    <lineage>
        <taxon>Bacteria</taxon>
        <taxon>Pseudomonadati</taxon>
        <taxon>Pseudomonadota</taxon>
        <taxon>Gammaproteobacteria</taxon>
        <taxon>Chromatiales</taxon>
        <taxon>Chromatiaceae</taxon>
        <taxon>Arsukibacterium</taxon>
    </lineage>
</organism>
<dbReference type="AlphaFoldDB" id="A0A0M2V8S5"/>
<sequence>MALQLIPLIKVLGPYLTTIATTAIPAFTSKPAAAKADPVQAQQISELQDAVTKNAQSLHILAEQLQKVITLAEQASVTAERQIALYKALVVGSTVISVVAVIVAIYSLF</sequence>
<evidence type="ECO:0008006" key="4">
    <source>
        <dbReference type="Google" id="ProtNLM"/>
    </source>
</evidence>
<comment type="caution">
    <text evidence="2">The sequence shown here is derived from an EMBL/GenBank/DDBJ whole genome shotgun (WGS) entry which is preliminary data.</text>
</comment>
<proteinExistence type="predicted"/>
<dbReference type="PATRIC" id="fig|336831.14.peg.162"/>
<protein>
    <recommendedName>
        <fullName evidence="4">Methyl-accepting chemotaxis protein</fullName>
    </recommendedName>
</protein>
<dbReference type="STRING" id="336831.WG68_09300"/>
<accession>A0A0M2V8S5</accession>
<name>A0A0M2V8S5_9GAMM</name>
<reference evidence="2 3" key="1">
    <citation type="submission" date="2015-03" db="EMBL/GenBank/DDBJ databases">
        <title>Draft genome sequences of two protease-producing strains of Arsukibacterium isolated from two cold and alkaline environments.</title>
        <authorList>
            <person name="Lylloff J.E."/>
            <person name="Skov L.B."/>
            <person name="Jepsen M."/>
            <person name="Hallin P.F."/>
            <person name="Sorensen S.J."/>
            <person name="Stougaard P."/>
            <person name="Glaring M.A."/>
        </authorList>
    </citation>
    <scope>NUCLEOTIDE SEQUENCE [LARGE SCALE GENOMIC DNA]</scope>
    <source>
        <strain evidence="2 3">GCM72</strain>
    </source>
</reference>
<keyword evidence="3" id="KW-1185">Reference proteome</keyword>
<dbReference type="OrthoDB" id="8778928at2"/>
<evidence type="ECO:0000313" key="3">
    <source>
        <dbReference type="Proteomes" id="UP000034228"/>
    </source>
</evidence>
<evidence type="ECO:0000256" key="1">
    <source>
        <dbReference type="SAM" id="Phobius"/>
    </source>
</evidence>